<reference evidence="9" key="1">
    <citation type="submission" date="2017-07" db="EMBL/GenBank/DDBJ databases">
        <title>Leptospira spp. isolated from tropical soils.</title>
        <authorList>
            <person name="Thibeaux R."/>
            <person name="Iraola G."/>
            <person name="Ferres I."/>
            <person name="Bierque E."/>
            <person name="Girault D."/>
            <person name="Soupe-Gilbert M.-E."/>
            <person name="Picardeau M."/>
            <person name="Goarant C."/>
        </authorList>
    </citation>
    <scope>NUCLEOTIDE SEQUENCE [LARGE SCALE GENOMIC DNA]</scope>
    <source>
        <strain evidence="9">ATI7-C-A5</strain>
    </source>
</reference>
<dbReference type="GO" id="GO:0006352">
    <property type="term" value="P:DNA-templated transcription initiation"/>
    <property type="evidence" value="ECO:0007669"/>
    <property type="project" value="InterPro"/>
</dbReference>
<gene>
    <name evidence="9" type="ORF">CH379_13395</name>
</gene>
<dbReference type="PANTHER" id="PTHR43133:SF62">
    <property type="entry name" value="RNA POLYMERASE SIGMA FACTOR SIGZ"/>
    <property type="match status" value="1"/>
</dbReference>
<evidence type="ECO:0000256" key="2">
    <source>
        <dbReference type="ARBA" id="ARBA00023015"/>
    </source>
</evidence>
<comment type="similarity">
    <text evidence="1">Belongs to the sigma-70 factor family. ECF subfamily.</text>
</comment>
<dbReference type="SUPFAM" id="SSF88659">
    <property type="entry name" value="Sigma3 and sigma4 domains of RNA polymerase sigma factors"/>
    <property type="match status" value="1"/>
</dbReference>
<dbReference type="Gene3D" id="1.10.10.10">
    <property type="entry name" value="Winged helix-like DNA-binding domain superfamily/Winged helix DNA-binding domain"/>
    <property type="match status" value="1"/>
</dbReference>
<dbReference type="InterPro" id="IPR036388">
    <property type="entry name" value="WH-like_DNA-bd_sf"/>
</dbReference>
<dbReference type="InterPro" id="IPR007630">
    <property type="entry name" value="RNA_pol_sigma70_r4"/>
</dbReference>
<accession>A0A2N0B743</accession>
<feature type="domain" description="RNA polymerase sigma-70 region 4" evidence="8">
    <location>
        <begin position="149"/>
        <end position="197"/>
    </location>
</feature>
<dbReference type="InterPro" id="IPR039425">
    <property type="entry name" value="RNA_pol_sigma-70-like"/>
</dbReference>
<accession>A0A2N0BFE3</accession>
<dbReference type="GO" id="GO:0016987">
    <property type="term" value="F:sigma factor activity"/>
    <property type="evidence" value="ECO:0007669"/>
    <property type="project" value="UniProtKB-KW"/>
</dbReference>
<keyword evidence="4" id="KW-0238">DNA-binding</keyword>
<keyword evidence="2" id="KW-0805">Transcription regulation</keyword>
<evidence type="ECO:0000256" key="5">
    <source>
        <dbReference type="ARBA" id="ARBA00023163"/>
    </source>
</evidence>
<evidence type="ECO:0000256" key="3">
    <source>
        <dbReference type="ARBA" id="ARBA00023082"/>
    </source>
</evidence>
<dbReference type="PANTHER" id="PTHR43133">
    <property type="entry name" value="RNA POLYMERASE ECF-TYPE SIGMA FACTO"/>
    <property type="match status" value="1"/>
</dbReference>
<evidence type="ECO:0000259" key="8">
    <source>
        <dbReference type="Pfam" id="PF04545"/>
    </source>
</evidence>
<dbReference type="GO" id="GO:0003677">
    <property type="term" value="F:DNA binding"/>
    <property type="evidence" value="ECO:0007669"/>
    <property type="project" value="UniProtKB-KW"/>
</dbReference>
<evidence type="ECO:0000313" key="9">
    <source>
        <dbReference type="EMBL" id="PJZ92392.1"/>
    </source>
</evidence>
<dbReference type="InterPro" id="IPR013324">
    <property type="entry name" value="RNA_pol_sigma_r3/r4-like"/>
</dbReference>
<keyword evidence="5" id="KW-0804">Transcription</keyword>
<keyword evidence="3" id="KW-0731">Sigma factor</keyword>
<name>A0A2N0B743_9LEPT</name>
<protein>
    <recommendedName>
        <fullName evidence="10">Sigma-70 family RNA polymerase sigma factor</fullName>
    </recommendedName>
</protein>
<evidence type="ECO:0000256" key="4">
    <source>
        <dbReference type="ARBA" id="ARBA00023125"/>
    </source>
</evidence>
<dbReference type="InterPro" id="IPR013325">
    <property type="entry name" value="RNA_pol_sigma_r2"/>
</dbReference>
<dbReference type="EMBL" id="NPEF01000140">
    <property type="protein sequence ID" value="PJZ92392.1"/>
    <property type="molecule type" value="Genomic_DNA"/>
</dbReference>
<evidence type="ECO:0008006" key="10">
    <source>
        <dbReference type="Google" id="ProtNLM"/>
    </source>
</evidence>
<dbReference type="InterPro" id="IPR014284">
    <property type="entry name" value="RNA_pol_sigma-70_dom"/>
</dbReference>
<dbReference type="Pfam" id="PF04545">
    <property type="entry name" value="Sigma70_r4"/>
    <property type="match status" value="1"/>
</dbReference>
<dbReference type="NCBIfam" id="TIGR02937">
    <property type="entry name" value="sigma70-ECF"/>
    <property type="match status" value="1"/>
</dbReference>
<feature type="domain" description="RNA polymerase sigma-70 region 2" evidence="7">
    <location>
        <begin position="41"/>
        <end position="106"/>
    </location>
</feature>
<dbReference type="Pfam" id="PF04542">
    <property type="entry name" value="Sigma70_r2"/>
    <property type="match status" value="1"/>
</dbReference>
<dbReference type="Gene3D" id="1.10.1740.10">
    <property type="match status" value="1"/>
</dbReference>
<dbReference type="AlphaFoldDB" id="A0A2N0B743"/>
<dbReference type="OrthoDB" id="9784272at2"/>
<comment type="caution">
    <text evidence="9">The sequence shown here is derived from an EMBL/GenBank/DDBJ whole genome shotgun (WGS) entry which is preliminary data.</text>
</comment>
<evidence type="ECO:0000256" key="1">
    <source>
        <dbReference type="ARBA" id="ARBA00010641"/>
    </source>
</evidence>
<organism evidence="9">
    <name type="scientific">Leptospira ellisii</name>
    <dbReference type="NCBI Taxonomy" id="2023197"/>
    <lineage>
        <taxon>Bacteria</taxon>
        <taxon>Pseudomonadati</taxon>
        <taxon>Spirochaetota</taxon>
        <taxon>Spirochaetia</taxon>
        <taxon>Leptospirales</taxon>
        <taxon>Leptospiraceae</taxon>
        <taxon>Leptospira</taxon>
    </lineage>
</organism>
<dbReference type="InterPro" id="IPR007627">
    <property type="entry name" value="RNA_pol_sigma70_r2"/>
</dbReference>
<feature type="region of interest" description="Disordered" evidence="6">
    <location>
        <begin position="1"/>
        <end position="23"/>
    </location>
</feature>
<evidence type="ECO:0000259" key="7">
    <source>
        <dbReference type="Pfam" id="PF04542"/>
    </source>
</evidence>
<sequence>MTDAVEEGNLESDPPKKGASEPQRLIEGVKNKDVRAFESFYDLYSPILFSVIYKILMNREEAEEVLQEVFQTVWTKADQYRSDRSSPLTWITAIARNAAIGKLRSSDYKNRSRTGEFRDSFMGSSESAEEGAFSRILDESLRKTVREILSSLSPEIVLLLEEAYWSGLSQNEIAQKHGIPLGTVKSRIRVGLAELRHRLKGWNV</sequence>
<feature type="compositionally biased region" description="Acidic residues" evidence="6">
    <location>
        <begin position="1"/>
        <end position="10"/>
    </location>
</feature>
<evidence type="ECO:0000256" key="6">
    <source>
        <dbReference type="SAM" id="MobiDB-lite"/>
    </source>
</evidence>
<proteinExistence type="inferred from homology"/>
<dbReference type="SUPFAM" id="SSF88946">
    <property type="entry name" value="Sigma2 domain of RNA polymerase sigma factors"/>
    <property type="match status" value="1"/>
</dbReference>